<proteinExistence type="predicted"/>
<dbReference type="Pfam" id="PF19403">
    <property type="entry name" value="SpaA_2"/>
    <property type="match status" value="3"/>
</dbReference>
<dbReference type="NCBIfam" id="TIGR01167">
    <property type="entry name" value="LPXTG_anchor"/>
    <property type="match status" value="1"/>
</dbReference>
<evidence type="ECO:0000313" key="5">
    <source>
        <dbReference type="Proteomes" id="UP000199220"/>
    </source>
</evidence>
<accession>A0A1H5N4Q3</accession>
<feature type="transmembrane region" description="Helical" evidence="2">
    <location>
        <begin position="941"/>
        <end position="959"/>
    </location>
</feature>
<evidence type="ECO:0000313" key="4">
    <source>
        <dbReference type="EMBL" id="SEE95881.1"/>
    </source>
</evidence>
<dbReference type="STRING" id="648782.SAMN04488554_3883"/>
<feature type="domain" description="SpaA-like prealbumin fold" evidence="3">
    <location>
        <begin position="713"/>
        <end position="808"/>
    </location>
</feature>
<feature type="domain" description="SpaA-like prealbumin fold" evidence="3">
    <location>
        <begin position="812"/>
        <end position="918"/>
    </location>
</feature>
<sequence>MRVRQSTSVGPRHGMRRRRAVGDSVRRPVLGWLLAVALGLAAPVTFTASAVADEQVTEDVTETTTGSEATEPDQQVSGEPPEQADPELTEPADPEPTEQADPEPTEQADAEPVPEESAAQEPAQEEQAEDTPTQEEVTEDILTEEDQTEASTSDETSSEEGTGDAERSADEQLSASNEISPLALEPGCPAWPVGTPAGFEIDGNLCTNGASDWSTVGGQPAAVDGYDDATQFTGGSKENNWPWSAAQTSGSGIAPGKTDMGNVYAFSTTAGGDVYAFLAFERQDNTGSTSYHVELNQLPNSTGPVPDRSIGDLRLKIEQTGNVTLALLDAHTWNGSAWVSLGSTAGFVGQINQDSTFNLANEELLSGSFGEVAVNLTTLFGDAGCSGEFGTVNVRSSSSPEETSSLGDWIAPISLNVPSTCASVQVDKTWVIDGDTFDDGDQPFGTASLSLTDQDTAEFGTTYTQHSDGTTDYEAGDVVTIGEQVTDLPPGCTNVPSGDLGDHSLTAGLNSYTVTNTVTCTYLTLVKNVVGEADPAAWTLTAVGPTPLSGSSGSAAVTTAHVESGVYTIGETGGPDGYQQTGLECTPIAADGDVVTVAPGEAITCTVTNTAEVGLQVLKTWFVDGEEFADGDQPVGEAQLTLDGVNADFGIAYDGYLVGTEVTVAEEVTGLPEACGLVTTIDGVETLSVDHTVTLTPDPNLLEVVNTVTCTQTLTLVKDVAFGSALPEAWTLTAAGPEEHTVTGASGSPEVTGQVVVAAEPYALSESDGPITYLQSGDWVCVDGQDAPVEVTGGAVTVAYGADVTCTVTNTTAMITLLKHIDDGSTDVLSPDDWTLTATPDCAVAELAVVEVTGAETESAANTAEILPDCSYILTEELAAGSTIAYRELALEVWDDDTGEWTTVVDNAVQVAPGTHATYRFVNDAPPAVTLPLTGGTSTDAVLLTGLTLLVLAGGLVVYQWRRRAAGPVTP</sequence>
<protein>
    <submittedName>
        <fullName evidence="4">LPXTG-motif cell wall anchor domain-containing protein</fullName>
    </submittedName>
</protein>
<keyword evidence="5" id="KW-1185">Reference proteome</keyword>
<feature type="compositionally biased region" description="Polar residues" evidence="1">
    <location>
        <begin position="66"/>
        <end position="77"/>
    </location>
</feature>
<evidence type="ECO:0000256" key="2">
    <source>
        <dbReference type="SAM" id="Phobius"/>
    </source>
</evidence>
<feature type="region of interest" description="Disordered" evidence="1">
    <location>
        <begin position="53"/>
        <end position="174"/>
    </location>
</feature>
<dbReference type="Proteomes" id="UP000199220">
    <property type="component" value="Unassembled WGS sequence"/>
</dbReference>
<dbReference type="AlphaFoldDB" id="A0A1H5N4Q3"/>
<organism evidence="4 5">
    <name type="scientific">Ruania alba</name>
    <dbReference type="NCBI Taxonomy" id="648782"/>
    <lineage>
        <taxon>Bacteria</taxon>
        <taxon>Bacillati</taxon>
        <taxon>Actinomycetota</taxon>
        <taxon>Actinomycetes</taxon>
        <taxon>Micrococcales</taxon>
        <taxon>Ruaniaceae</taxon>
        <taxon>Ruania</taxon>
    </lineage>
</organism>
<feature type="region of interest" description="Disordered" evidence="1">
    <location>
        <begin position="1"/>
        <end position="21"/>
    </location>
</feature>
<feature type="compositionally biased region" description="Acidic residues" evidence="1">
    <location>
        <begin position="123"/>
        <end position="148"/>
    </location>
</feature>
<dbReference type="EMBL" id="FNTX01000002">
    <property type="protein sequence ID" value="SEE95881.1"/>
    <property type="molecule type" value="Genomic_DNA"/>
</dbReference>
<feature type="domain" description="SpaA-like prealbumin fold" evidence="3">
    <location>
        <begin position="522"/>
        <end position="607"/>
    </location>
</feature>
<keyword evidence="2" id="KW-1133">Transmembrane helix</keyword>
<gene>
    <name evidence="4" type="ORF">SAMN04488554_3883</name>
</gene>
<keyword evidence="2" id="KW-0472">Membrane</keyword>
<feature type="compositionally biased region" description="Acidic residues" evidence="1">
    <location>
        <begin position="82"/>
        <end position="114"/>
    </location>
</feature>
<name>A0A1H5N4Q3_9MICO</name>
<evidence type="ECO:0000259" key="3">
    <source>
        <dbReference type="Pfam" id="PF19403"/>
    </source>
</evidence>
<keyword evidence="2" id="KW-0812">Transmembrane</keyword>
<evidence type="ECO:0000256" key="1">
    <source>
        <dbReference type="SAM" id="MobiDB-lite"/>
    </source>
</evidence>
<reference evidence="5" key="1">
    <citation type="submission" date="2016-10" db="EMBL/GenBank/DDBJ databases">
        <authorList>
            <person name="Varghese N."/>
            <person name="Submissions S."/>
        </authorList>
    </citation>
    <scope>NUCLEOTIDE SEQUENCE [LARGE SCALE GENOMIC DNA]</scope>
    <source>
        <strain evidence="5">DSM 21368</strain>
    </source>
</reference>
<dbReference type="InterPro" id="IPR045826">
    <property type="entry name" value="SpaA_PFL_dom_2"/>
</dbReference>